<dbReference type="SUPFAM" id="SSF52540">
    <property type="entry name" value="P-loop containing nucleoside triphosphate hydrolases"/>
    <property type="match status" value="1"/>
</dbReference>
<dbReference type="OrthoDB" id="9766423at2"/>
<evidence type="ECO:0000256" key="8">
    <source>
        <dbReference type="ARBA" id="ARBA00022741"/>
    </source>
</evidence>
<evidence type="ECO:0000256" key="13">
    <source>
        <dbReference type="HAMAP-Rule" id="MF_00409"/>
    </source>
</evidence>
<evidence type="ECO:0000256" key="5">
    <source>
        <dbReference type="ARBA" id="ARBA00022516"/>
    </source>
</evidence>
<dbReference type="AlphaFoldDB" id="S7T979"/>
<dbReference type="GO" id="GO:0009244">
    <property type="term" value="P:lipopolysaccharide core region biosynthetic process"/>
    <property type="evidence" value="ECO:0007669"/>
    <property type="project" value="TreeGrafter"/>
</dbReference>
<evidence type="ECO:0000256" key="3">
    <source>
        <dbReference type="ARBA" id="ARBA00012071"/>
    </source>
</evidence>
<evidence type="ECO:0000256" key="4">
    <source>
        <dbReference type="ARBA" id="ARBA00016436"/>
    </source>
</evidence>
<dbReference type="PANTHER" id="PTHR42724:SF1">
    <property type="entry name" value="TETRAACYLDISACCHARIDE 4'-KINASE, MITOCHONDRIAL-RELATED"/>
    <property type="match status" value="1"/>
</dbReference>
<keyword evidence="15" id="KW-1185">Reference proteome</keyword>
<dbReference type="EMBL" id="ATHI01000026">
    <property type="protein sequence ID" value="EPR33100.1"/>
    <property type="molecule type" value="Genomic_DNA"/>
</dbReference>
<keyword evidence="8 13" id="KW-0547">Nucleotide-binding</keyword>
<evidence type="ECO:0000256" key="2">
    <source>
        <dbReference type="ARBA" id="ARBA00004870"/>
    </source>
</evidence>
<dbReference type="STRING" id="1121439.dsat_0541"/>
<keyword evidence="11 13" id="KW-0443">Lipid metabolism</keyword>
<dbReference type="Pfam" id="PF02606">
    <property type="entry name" value="LpxK"/>
    <property type="match status" value="1"/>
</dbReference>
<keyword evidence="10 13" id="KW-0067">ATP-binding</keyword>
<feature type="binding site" evidence="13">
    <location>
        <begin position="60"/>
        <end position="67"/>
    </location>
    <ligand>
        <name>ATP</name>
        <dbReference type="ChEBI" id="CHEBI:30616"/>
    </ligand>
</feature>
<sequence length="372" mass="39432">MSGRLSTSGPRGILAGLLAPAGAAWAGLMRLRERAFTHDLAPFFRTTRMAAPVVSVGNIAMGGTGKTPVTAWLCRQALARSLVPCVLTRGYRARPPHLPWTVSPGDPPAVAGDEPLLLARSCPGAHVVVDPVRARGGAFAGREFSPDLFVLDDGFQHLAVARDLNLCLLRPEDLGEEWGRVFPAGYWREGEGALSRADVFLVKTPDGTFGPLAASVKSRLGPFKRPVFAFCLGPVGLSPLAGGPPLQRLSGEAYVLACGVANPGQVAATAGMLLGYPPASVLAFPDHFAFGPDELRAVRAEAARENAPHVVVTAKDAVKIDPALLPEGLVLDVDVSFGESAYCDESFERLMDRRLFDLAAARRGDGPREEKD</sequence>
<proteinExistence type="inferred from homology"/>
<evidence type="ECO:0000256" key="1">
    <source>
        <dbReference type="ARBA" id="ARBA00002274"/>
    </source>
</evidence>
<protein>
    <recommendedName>
        <fullName evidence="4 13">Tetraacyldisaccharide 4'-kinase</fullName>
        <ecNumber evidence="3 13">2.7.1.130</ecNumber>
    </recommendedName>
    <alternativeName>
        <fullName evidence="12 13">Lipid A 4'-kinase</fullName>
    </alternativeName>
</protein>
<dbReference type="InterPro" id="IPR027417">
    <property type="entry name" value="P-loop_NTPase"/>
</dbReference>
<evidence type="ECO:0000256" key="7">
    <source>
        <dbReference type="ARBA" id="ARBA00022679"/>
    </source>
</evidence>
<keyword evidence="6 13" id="KW-0441">Lipid A biosynthesis</keyword>
<dbReference type="RefSeq" id="WP_020887235.1">
    <property type="nucleotide sequence ID" value="NZ_ATHI01000026.1"/>
</dbReference>
<comment type="similarity">
    <text evidence="13">Belongs to the LpxK family.</text>
</comment>
<dbReference type="UniPathway" id="UPA00359">
    <property type="reaction ID" value="UER00482"/>
</dbReference>
<name>S7T979_9BACT</name>
<dbReference type="GO" id="GO:0005524">
    <property type="term" value="F:ATP binding"/>
    <property type="evidence" value="ECO:0007669"/>
    <property type="project" value="UniProtKB-UniRule"/>
</dbReference>
<keyword evidence="7 13" id="KW-0808">Transferase</keyword>
<evidence type="ECO:0000256" key="11">
    <source>
        <dbReference type="ARBA" id="ARBA00023098"/>
    </source>
</evidence>
<dbReference type="GO" id="GO:0005886">
    <property type="term" value="C:plasma membrane"/>
    <property type="evidence" value="ECO:0007669"/>
    <property type="project" value="TreeGrafter"/>
</dbReference>
<comment type="catalytic activity">
    <reaction evidence="13">
        <text>a lipid A disaccharide + ATP = a lipid IVA + ADP + H(+)</text>
        <dbReference type="Rhea" id="RHEA:67840"/>
        <dbReference type="ChEBI" id="CHEBI:15378"/>
        <dbReference type="ChEBI" id="CHEBI:30616"/>
        <dbReference type="ChEBI" id="CHEBI:176343"/>
        <dbReference type="ChEBI" id="CHEBI:176425"/>
        <dbReference type="ChEBI" id="CHEBI:456216"/>
        <dbReference type="EC" id="2.7.1.130"/>
    </reaction>
</comment>
<keyword evidence="5 13" id="KW-0444">Lipid biosynthesis</keyword>
<comment type="function">
    <text evidence="1 13">Transfers the gamma-phosphate of ATP to the 4'-position of a tetraacyldisaccharide 1-phosphate intermediate (termed DS-1-P) to form tetraacyldisaccharide 1,4'-bis-phosphate (lipid IVA).</text>
</comment>
<evidence type="ECO:0000256" key="12">
    <source>
        <dbReference type="ARBA" id="ARBA00029757"/>
    </source>
</evidence>
<dbReference type="HAMAP" id="MF_00409">
    <property type="entry name" value="LpxK"/>
    <property type="match status" value="1"/>
</dbReference>
<keyword evidence="9 13" id="KW-0418">Kinase</keyword>
<dbReference type="PATRIC" id="fig|1121439.3.peg.1897"/>
<dbReference type="GO" id="GO:0009245">
    <property type="term" value="P:lipid A biosynthetic process"/>
    <property type="evidence" value="ECO:0007669"/>
    <property type="project" value="UniProtKB-UniRule"/>
</dbReference>
<comment type="caution">
    <text evidence="14">The sequence shown here is derived from an EMBL/GenBank/DDBJ whole genome shotgun (WGS) entry which is preliminary data.</text>
</comment>
<evidence type="ECO:0000256" key="9">
    <source>
        <dbReference type="ARBA" id="ARBA00022777"/>
    </source>
</evidence>
<evidence type="ECO:0000313" key="15">
    <source>
        <dbReference type="Proteomes" id="UP000014975"/>
    </source>
</evidence>
<dbReference type="InterPro" id="IPR003758">
    <property type="entry name" value="LpxK"/>
</dbReference>
<accession>S7T979</accession>
<evidence type="ECO:0000256" key="10">
    <source>
        <dbReference type="ARBA" id="ARBA00022840"/>
    </source>
</evidence>
<evidence type="ECO:0000256" key="6">
    <source>
        <dbReference type="ARBA" id="ARBA00022556"/>
    </source>
</evidence>
<evidence type="ECO:0000313" key="14">
    <source>
        <dbReference type="EMBL" id="EPR33100.1"/>
    </source>
</evidence>
<organism evidence="14 15">
    <name type="scientific">Alkalidesulfovibrio alkalitolerans DSM 16529</name>
    <dbReference type="NCBI Taxonomy" id="1121439"/>
    <lineage>
        <taxon>Bacteria</taxon>
        <taxon>Pseudomonadati</taxon>
        <taxon>Thermodesulfobacteriota</taxon>
        <taxon>Desulfovibrionia</taxon>
        <taxon>Desulfovibrionales</taxon>
        <taxon>Desulfovibrionaceae</taxon>
        <taxon>Alkalidesulfovibrio</taxon>
    </lineage>
</organism>
<dbReference type="EC" id="2.7.1.130" evidence="3 13"/>
<dbReference type="PANTHER" id="PTHR42724">
    <property type="entry name" value="TETRAACYLDISACCHARIDE 4'-KINASE"/>
    <property type="match status" value="1"/>
</dbReference>
<dbReference type="NCBIfam" id="TIGR00682">
    <property type="entry name" value="lpxK"/>
    <property type="match status" value="1"/>
</dbReference>
<reference evidence="14 15" key="1">
    <citation type="journal article" date="2013" name="Genome Announc.">
        <title>Draft genome sequences for three mercury-methylating, sulfate-reducing bacteria.</title>
        <authorList>
            <person name="Brown S.D."/>
            <person name="Hurt R.A.Jr."/>
            <person name="Gilmour C.C."/>
            <person name="Elias D.A."/>
        </authorList>
    </citation>
    <scope>NUCLEOTIDE SEQUENCE [LARGE SCALE GENOMIC DNA]</scope>
    <source>
        <strain evidence="14 15">DSM 16529</strain>
    </source>
</reference>
<dbReference type="GO" id="GO:0009029">
    <property type="term" value="F:lipid-A 4'-kinase activity"/>
    <property type="evidence" value="ECO:0007669"/>
    <property type="project" value="UniProtKB-UniRule"/>
</dbReference>
<comment type="pathway">
    <text evidence="2 13">Glycolipid biosynthesis; lipid IV(A) biosynthesis; lipid IV(A) from (3R)-3-hydroxytetradecanoyl-[acyl-carrier-protein] and UDP-N-acetyl-alpha-D-glucosamine: step 6/6.</text>
</comment>
<dbReference type="eggNOG" id="COG1663">
    <property type="taxonomic scope" value="Bacteria"/>
</dbReference>
<gene>
    <name evidence="13" type="primary">lpxK</name>
    <name evidence="14" type="ORF">dsat_0541</name>
</gene>
<dbReference type="Proteomes" id="UP000014975">
    <property type="component" value="Unassembled WGS sequence"/>
</dbReference>